<keyword evidence="9 12" id="KW-0503">Monooxygenase</keyword>
<dbReference type="Pfam" id="PF00067">
    <property type="entry name" value="p450"/>
    <property type="match status" value="1"/>
</dbReference>
<dbReference type="GO" id="GO:0016020">
    <property type="term" value="C:membrane"/>
    <property type="evidence" value="ECO:0007669"/>
    <property type="project" value="UniProtKB-SubCell"/>
</dbReference>
<dbReference type="PROSITE" id="PS00086">
    <property type="entry name" value="CYTOCHROME_P450"/>
    <property type="match status" value="1"/>
</dbReference>
<name>A0A9R0JM57_SPIOL</name>
<evidence type="ECO:0000313" key="14">
    <source>
        <dbReference type="Proteomes" id="UP000813463"/>
    </source>
</evidence>
<dbReference type="PRINTS" id="PR00463">
    <property type="entry name" value="EP450I"/>
</dbReference>
<keyword evidence="6 13" id="KW-1133">Transmembrane helix</keyword>
<evidence type="ECO:0000256" key="2">
    <source>
        <dbReference type="ARBA" id="ARBA00010617"/>
    </source>
</evidence>
<dbReference type="Proteomes" id="UP000813463">
    <property type="component" value="Chromosome 3"/>
</dbReference>
<keyword evidence="7 12" id="KW-0560">Oxidoreductase</keyword>
<keyword evidence="3 11" id="KW-0349">Heme</keyword>
<keyword evidence="4 13" id="KW-0812">Transmembrane</keyword>
<reference evidence="14" key="1">
    <citation type="journal article" date="2021" name="Nat. Commun.">
        <title>Genomic analyses provide insights into spinach domestication and the genetic basis of agronomic traits.</title>
        <authorList>
            <person name="Cai X."/>
            <person name="Sun X."/>
            <person name="Xu C."/>
            <person name="Sun H."/>
            <person name="Wang X."/>
            <person name="Ge C."/>
            <person name="Zhang Z."/>
            <person name="Wang Q."/>
            <person name="Fei Z."/>
            <person name="Jiao C."/>
            <person name="Wang Q."/>
        </authorList>
    </citation>
    <scope>NUCLEOTIDE SEQUENCE [LARGE SCALE GENOMIC DNA]</scope>
    <source>
        <strain evidence="14">cv. Varoflay</strain>
    </source>
</reference>
<evidence type="ECO:0000256" key="3">
    <source>
        <dbReference type="ARBA" id="ARBA00022617"/>
    </source>
</evidence>
<gene>
    <name evidence="15" type="primary">LOC110779586</name>
</gene>
<dbReference type="GO" id="GO:0005506">
    <property type="term" value="F:iron ion binding"/>
    <property type="evidence" value="ECO:0007669"/>
    <property type="project" value="InterPro"/>
</dbReference>
<evidence type="ECO:0000256" key="5">
    <source>
        <dbReference type="ARBA" id="ARBA00022723"/>
    </source>
</evidence>
<evidence type="ECO:0000256" key="7">
    <source>
        <dbReference type="ARBA" id="ARBA00023002"/>
    </source>
</evidence>
<dbReference type="GO" id="GO:0004497">
    <property type="term" value="F:monooxygenase activity"/>
    <property type="evidence" value="ECO:0000318"/>
    <property type="project" value="GO_Central"/>
</dbReference>
<evidence type="ECO:0000256" key="8">
    <source>
        <dbReference type="ARBA" id="ARBA00023004"/>
    </source>
</evidence>
<evidence type="ECO:0000256" key="12">
    <source>
        <dbReference type="RuleBase" id="RU000461"/>
    </source>
</evidence>
<sequence length="524" mass="59789">MSLVHFVYGFIFISLFLLWKLINACYISPVRTLRKLRSNGLGGPTPSFPLGNLSDMKQMLIKAKSLSSSSLLSSSSESISHDIHSSSLPYFAQWKKLHGKVYVYWMGVEPFVYIADPEFLKEMSGKVFSRNWGKPNVFRSDRVPMLGECGLSMIEGNAWARHRHIITPAFSSTNLKGMVDSMVESTIKMIKNWSTLLGNSSKLELELDVEREFPVLGGETMAKTNFGIHNSEVENTLLEKLREIQISLFKHTRYVGVPYGKFLSMRQTLKARKLGKEIDGILLSIINARREIIGVEPRQHEDLLRLLLEGEDHFDGQLTTKELIDECKTFFFGGHETVALSMTWTSMLLAMYPKWQDELREEIKEVIGDKDDIDFTMLARLKKMGWVFNESQRLYPSSPNLQRQARSDIQVGNVVIPNGTNIWIDVVGMHHDPDLWGNDVNEFKPERFDGDLYGGCKNKMGYLPFGFGGRMCIGKNYALMEYKIVMSLILRRFSFSVAPSYHHFPTYFFSFRPGSGVPLIVKPL</sequence>
<reference evidence="15" key="2">
    <citation type="submission" date="2025-08" db="UniProtKB">
        <authorList>
            <consortium name="RefSeq"/>
        </authorList>
    </citation>
    <scope>IDENTIFICATION</scope>
    <source>
        <tissue evidence="15">Leaf</tissue>
    </source>
</reference>
<dbReference type="InterPro" id="IPR001128">
    <property type="entry name" value="Cyt_P450"/>
</dbReference>
<keyword evidence="8 11" id="KW-0408">Iron</keyword>
<dbReference type="AlphaFoldDB" id="A0A9R0JM57"/>
<dbReference type="GO" id="GO:0020037">
    <property type="term" value="F:heme binding"/>
    <property type="evidence" value="ECO:0007669"/>
    <property type="project" value="InterPro"/>
</dbReference>
<dbReference type="PRINTS" id="PR00385">
    <property type="entry name" value="P450"/>
</dbReference>
<dbReference type="Gene3D" id="1.10.630.10">
    <property type="entry name" value="Cytochrome P450"/>
    <property type="match status" value="1"/>
</dbReference>
<comment type="subcellular location">
    <subcellularLocation>
        <location evidence="1">Membrane</location>
    </subcellularLocation>
</comment>
<feature type="transmembrane region" description="Helical" evidence="13">
    <location>
        <begin position="6"/>
        <end position="27"/>
    </location>
</feature>
<dbReference type="InterPro" id="IPR002401">
    <property type="entry name" value="Cyt_P450_E_grp-I"/>
</dbReference>
<dbReference type="InterPro" id="IPR036396">
    <property type="entry name" value="Cyt_P450_sf"/>
</dbReference>
<dbReference type="RefSeq" id="XP_021839769.2">
    <property type="nucleotide sequence ID" value="XM_021984077.2"/>
</dbReference>
<dbReference type="GO" id="GO:0016705">
    <property type="term" value="F:oxidoreductase activity, acting on paired donors, with incorporation or reduction of molecular oxygen"/>
    <property type="evidence" value="ECO:0007669"/>
    <property type="project" value="InterPro"/>
</dbReference>
<evidence type="ECO:0000313" key="15">
    <source>
        <dbReference type="RefSeq" id="XP_021839769.2"/>
    </source>
</evidence>
<dbReference type="PANTHER" id="PTHR24282:SF15">
    <property type="entry name" value="CYTOCHROME P450, FAMILY 715, SUBFAMILY A, POLYPEPTIDE 1"/>
    <property type="match status" value="1"/>
</dbReference>
<dbReference type="InterPro" id="IPR017972">
    <property type="entry name" value="Cyt_P450_CS"/>
</dbReference>
<dbReference type="KEGG" id="soe:110779586"/>
<keyword evidence="10 13" id="KW-0472">Membrane</keyword>
<evidence type="ECO:0000256" key="9">
    <source>
        <dbReference type="ARBA" id="ARBA00023033"/>
    </source>
</evidence>
<keyword evidence="14" id="KW-1185">Reference proteome</keyword>
<evidence type="ECO:0000256" key="11">
    <source>
        <dbReference type="PIRSR" id="PIRSR602401-1"/>
    </source>
</evidence>
<evidence type="ECO:0000256" key="4">
    <source>
        <dbReference type="ARBA" id="ARBA00022692"/>
    </source>
</evidence>
<evidence type="ECO:0000256" key="13">
    <source>
        <dbReference type="SAM" id="Phobius"/>
    </source>
</evidence>
<organism evidence="14 15">
    <name type="scientific">Spinacia oleracea</name>
    <name type="common">Spinach</name>
    <dbReference type="NCBI Taxonomy" id="3562"/>
    <lineage>
        <taxon>Eukaryota</taxon>
        <taxon>Viridiplantae</taxon>
        <taxon>Streptophyta</taxon>
        <taxon>Embryophyta</taxon>
        <taxon>Tracheophyta</taxon>
        <taxon>Spermatophyta</taxon>
        <taxon>Magnoliopsida</taxon>
        <taxon>eudicotyledons</taxon>
        <taxon>Gunneridae</taxon>
        <taxon>Pentapetalae</taxon>
        <taxon>Caryophyllales</taxon>
        <taxon>Chenopodiaceae</taxon>
        <taxon>Chenopodioideae</taxon>
        <taxon>Anserineae</taxon>
        <taxon>Spinacia</taxon>
    </lineage>
</organism>
<accession>A0A9R0JM57</accession>
<proteinExistence type="inferred from homology"/>
<comment type="cofactor">
    <cofactor evidence="11">
        <name>heme</name>
        <dbReference type="ChEBI" id="CHEBI:30413"/>
    </cofactor>
</comment>
<keyword evidence="5 11" id="KW-0479">Metal-binding</keyword>
<evidence type="ECO:0000256" key="1">
    <source>
        <dbReference type="ARBA" id="ARBA00004370"/>
    </source>
</evidence>
<dbReference type="SUPFAM" id="SSF48264">
    <property type="entry name" value="Cytochrome P450"/>
    <property type="match status" value="1"/>
</dbReference>
<dbReference type="InterPro" id="IPR050665">
    <property type="entry name" value="Cytochrome_P450_Monooxygen"/>
</dbReference>
<comment type="similarity">
    <text evidence="2 12">Belongs to the cytochrome P450 family.</text>
</comment>
<feature type="binding site" description="axial binding residue" evidence="11">
    <location>
        <position position="472"/>
    </location>
    <ligand>
        <name>heme</name>
        <dbReference type="ChEBI" id="CHEBI:30413"/>
    </ligand>
    <ligandPart>
        <name>Fe</name>
        <dbReference type="ChEBI" id="CHEBI:18248"/>
    </ligandPart>
</feature>
<dbReference type="GeneID" id="110779586"/>
<evidence type="ECO:0000256" key="10">
    <source>
        <dbReference type="ARBA" id="ARBA00023136"/>
    </source>
</evidence>
<protein>
    <submittedName>
        <fullName evidence="15">Cytokinin hydroxylase-like isoform X1</fullName>
    </submittedName>
</protein>
<evidence type="ECO:0000256" key="6">
    <source>
        <dbReference type="ARBA" id="ARBA00022989"/>
    </source>
</evidence>
<dbReference type="PANTHER" id="PTHR24282">
    <property type="entry name" value="CYTOCHROME P450 FAMILY MEMBER"/>
    <property type="match status" value="1"/>
</dbReference>